<dbReference type="Proteomes" id="UP000192085">
    <property type="component" value="Chromosome"/>
</dbReference>
<dbReference type="SUPFAM" id="SSF53474">
    <property type="entry name" value="alpha/beta-Hydrolases"/>
    <property type="match status" value="1"/>
</dbReference>
<dbReference type="EMBL" id="CP015897">
    <property type="protein sequence ID" value="ARD98628.1"/>
    <property type="molecule type" value="Genomic_DNA"/>
</dbReference>
<reference evidence="1 2" key="1">
    <citation type="journal article" date="2017" name="BMC Genomics">
        <title>Comparative and functional genomics of the Lactococcus lactis taxon; insights into evolution and niche adaptation.</title>
        <authorList>
            <person name="Kelleher P."/>
            <person name="Bottacini F."/>
            <person name="Mahony J."/>
            <person name="Kilcawley K.N."/>
            <person name="van Sinderen D."/>
        </authorList>
    </citation>
    <scope>NUCLEOTIDE SEQUENCE [LARGE SCALE GENOMIC DNA]</scope>
    <source>
        <strain evidence="1 2">275</strain>
    </source>
</reference>
<dbReference type="AlphaFoldDB" id="A0A1V0NFB2"/>
<accession>A0A1V0NFB2</accession>
<sequence>MIKVLSFGCPATKDILDYNPFNNNRNYSLTYHKGYQAIPELNLLLDEIVPDSTNVVLFDFVSEAMFGTVYQNEKVTTRNFWIKNWGSEQVYTSTDFEATFGIWKKEVAKFIQYFLEKNIVLVLNSFRFSPEMVIDNENPQPTSKEYPTIEKQEYYNQFLQKAEKYVEEKFPQVKIIKFNQSSKVEKNHPIKAYSFYLNEDYYLDSFVQFETLIKERFLKDVTDYNHVTSEEEIYFQMGKKNYSFLIQNEFEKTDNMLVTAWKKNDSVERKILNESALGDYILDGKYGNTYRFIPRKSFFRKELKEFITASGNKIFFTDRRDEVRMKSETSKKIVFYFMPISGGVDWRSANAMNRLMPYYFKNLSRSLIKNTIIIRIADINGVRGSGYTNSYNYENYESDLSEFIEEMILRYIVNRKDVVLYGVSKGGAGGLFYAAKHNLNSVTVDPLISKNYSINYENDTYLFHKISKDLDLVPIINEKLEFLPAHNYVIGNHYVKETWDEILRLKGVQIFDIDDETVKIHRDISPNCVPEQLMLINRLLTLSQVFRVTNVEF</sequence>
<evidence type="ECO:0008006" key="3">
    <source>
        <dbReference type="Google" id="ProtNLM"/>
    </source>
</evidence>
<evidence type="ECO:0000313" key="2">
    <source>
        <dbReference type="Proteomes" id="UP000192085"/>
    </source>
</evidence>
<protein>
    <recommendedName>
        <fullName evidence="3">XcbB/CpsF family capsular polysaccharide biosynthesis protein</fullName>
    </recommendedName>
</protein>
<proteinExistence type="predicted"/>
<evidence type="ECO:0000313" key="1">
    <source>
        <dbReference type="EMBL" id="ARD98628.1"/>
    </source>
</evidence>
<dbReference type="NCBIfam" id="NF033892">
    <property type="entry name" value="XcbB_CpsF_sero"/>
    <property type="match status" value="1"/>
</dbReference>
<gene>
    <name evidence="1" type="ORF">LL275_0998</name>
</gene>
<dbReference type="InterPro" id="IPR029058">
    <property type="entry name" value="AB_hydrolase_fold"/>
</dbReference>
<dbReference type="RefSeq" id="WP_081144277.1">
    <property type="nucleotide sequence ID" value="NZ_CP015897.1"/>
</dbReference>
<organism evidence="1 2">
    <name type="scientific">Lactococcus lactis subsp. lactis</name>
    <name type="common">Streptococcus lactis</name>
    <dbReference type="NCBI Taxonomy" id="1360"/>
    <lineage>
        <taxon>Bacteria</taxon>
        <taxon>Bacillati</taxon>
        <taxon>Bacillota</taxon>
        <taxon>Bacilli</taxon>
        <taxon>Lactobacillales</taxon>
        <taxon>Streptococcaceae</taxon>
        <taxon>Lactococcus</taxon>
    </lineage>
</organism>
<name>A0A1V0NFB2_LACLL</name>